<evidence type="ECO:0000313" key="1">
    <source>
        <dbReference type="EMBL" id="OWM76930.1"/>
    </source>
</evidence>
<accession>A0A218WX43</accession>
<protein>
    <submittedName>
        <fullName evidence="1">Uncharacterized protein</fullName>
    </submittedName>
</protein>
<evidence type="ECO:0000313" key="2">
    <source>
        <dbReference type="Proteomes" id="UP000197138"/>
    </source>
</evidence>
<sequence>MRNPVREKRTKRRLCTVGRPSDRDHLFTEEGEGCEEPFERDGTTRRSREVKWHVVGGLARMFDDILLKSGRVVTGIPGGVLTILAGFGLGKGLDGTWKWAGRGSLREVGLRESESEEVIKLNGARAYKGELNDSIRGAKCSLEANRGLPNSSRRD</sequence>
<comment type="caution">
    <text evidence="1">The sequence shown here is derived from an EMBL/GenBank/DDBJ whole genome shotgun (WGS) entry which is preliminary data.</text>
</comment>
<proteinExistence type="predicted"/>
<dbReference type="AlphaFoldDB" id="A0A218WX43"/>
<name>A0A218WX43_PUNGR</name>
<organism evidence="1 2">
    <name type="scientific">Punica granatum</name>
    <name type="common">Pomegranate</name>
    <dbReference type="NCBI Taxonomy" id="22663"/>
    <lineage>
        <taxon>Eukaryota</taxon>
        <taxon>Viridiplantae</taxon>
        <taxon>Streptophyta</taxon>
        <taxon>Embryophyta</taxon>
        <taxon>Tracheophyta</taxon>
        <taxon>Spermatophyta</taxon>
        <taxon>Magnoliopsida</taxon>
        <taxon>eudicotyledons</taxon>
        <taxon>Gunneridae</taxon>
        <taxon>Pentapetalae</taxon>
        <taxon>rosids</taxon>
        <taxon>malvids</taxon>
        <taxon>Myrtales</taxon>
        <taxon>Lythraceae</taxon>
        <taxon>Punica</taxon>
    </lineage>
</organism>
<reference evidence="2" key="1">
    <citation type="journal article" date="2017" name="Plant J.">
        <title>The pomegranate (Punica granatum L.) genome and the genomics of punicalagin biosynthesis.</title>
        <authorList>
            <person name="Qin G."/>
            <person name="Xu C."/>
            <person name="Ming R."/>
            <person name="Tang H."/>
            <person name="Guyot R."/>
            <person name="Kramer E.M."/>
            <person name="Hu Y."/>
            <person name="Yi X."/>
            <person name="Qi Y."/>
            <person name="Xu X."/>
            <person name="Gao Z."/>
            <person name="Pan H."/>
            <person name="Jian J."/>
            <person name="Tian Y."/>
            <person name="Yue Z."/>
            <person name="Xu Y."/>
        </authorList>
    </citation>
    <scope>NUCLEOTIDE SEQUENCE [LARGE SCALE GENOMIC DNA]</scope>
    <source>
        <strain evidence="2">cv. Dabenzi</strain>
    </source>
</reference>
<dbReference type="Proteomes" id="UP000197138">
    <property type="component" value="Unassembled WGS sequence"/>
</dbReference>
<gene>
    <name evidence="1" type="ORF">CDL15_Pgr021212</name>
</gene>
<dbReference type="EMBL" id="MTKT01002941">
    <property type="protein sequence ID" value="OWM76930.1"/>
    <property type="molecule type" value="Genomic_DNA"/>
</dbReference>